<accession>A0A158ISF7</accession>
<dbReference type="EMBL" id="FCNZ02000012">
    <property type="protein sequence ID" value="SAL59496.1"/>
    <property type="molecule type" value="Genomic_DNA"/>
</dbReference>
<dbReference type="Gene3D" id="1.10.260.40">
    <property type="entry name" value="lambda repressor-like DNA-binding domains"/>
    <property type="match status" value="1"/>
</dbReference>
<dbReference type="InterPro" id="IPR010982">
    <property type="entry name" value="Lambda_DNA-bd_dom_sf"/>
</dbReference>
<dbReference type="AlphaFoldDB" id="A0A158ISF7"/>
<proteinExistence type="predicted"/>
<name>A0A158ISF7_9BURK</name>
<reference evidence="1" key="1">
    <citation type="submission" date="2016-01" db="EMBL/GenBank/DDBJ databases">
        <authorList>
            <person name="Peeters Charlotte."/>
        </authorList>
    </citation>
    <scope>NUCLEOTIDE SEQUENCE</scope>
    <source>
        <strain evidence="1">LMG 22936</strain>
    </source>
</reference>
<comment type="caution">
    <text evidence="1">The sequence shown here is derived from an EMBL/GenBank/DDBJ whole genome shotgun (WGS) entry which is preliminary data.</text>
</comment>
<evidence type="ECO:0000313" key="1">
    <source>
        <dbReference type="EMBL" id="SAL59496.1"/>
    </source>
</evidence>
<sequence length="63" mass="7314">MHEPPFEIAVKLAEVLRLPAAYFYCEDEDLAGVVLAWGRLPKPDRRHLRKLVEAQLEERIASR</sequence>
<dbReference type="Proteomes" id="UP000054717">
    <property type="component" value="Unassembled WGS sequence"/>
</dbReference>
<keyword evidence="2" id="KW-1185">Reference proteome</keyword>
<gene>
    <name evidence="1" type="ORF">AWB66_03339</name>
</gene>
<protein>
    <recommendedName>
        <fullName evidence="3">XRE family transcriptional regulator</fullName>
    </recommendedName>
</protein>
<dbReference type="GO" id="GO:0003677">
    <property type="term" value="F:DNA binding"/>
    <property type="evidence" value="ECO:0007669"/>
    <property type="project" value="InterPro"/>
</dbReference>
<organism evidence="1 2">
    <name type="scientific">Caballeronia telluris</name>
    <dbReference type="NCBI Taxonomy" id="326475"/>
    <lineage>
        <taxon>Bacteria</taxon>
        <taxon>Pseudomonadati</taxon>
        <taxon>Pseudomonadota</taxon>
        <taxon>Betaproteobacteria</taxon>
        <taxon>Burkholderiales</taxon>
        <taxon>Burkholderiaceae</taxon>
        <taxon>Caballeronia</taxon>
    </lineage>
</organism>
<evidence type="ECO:0008006" key="3">
    <source>
        <dbReference type="Google" id="ProtNLM"/>
    </source>
</evidence>
<evidence type="ECO:0000313" key="2">
    <source>
        <dbReference type="Proteomes" id="UP000054717"/>
    </source>
</evidence>